<dbReference type="RefSeq" id="WP_058987945.1">
    <property type="nucleotide sequence ID" value="NZ_LN606600.1"/>
</dbReference>
<reference evidence="2" key="1">
    <citation type="submission" date="2014-09" db="EMBL/GenBank/DDBJ databases">
        <authorList>
            <person name="Illeghems K.G."/>
        </authorList>
    </citation>
    <scope>NUCLEOTIDE SEQUENCE [LARGE SCALE GENOMIC DNA]</scope>
    <source>
        <strain evidence="2">108B</strain>
    </source>
</reference>
<gene>
    <name evidence="1" type="ORF">ASN_1971</name>
</gene>
<keyword evidence="2" id="KW-1185">Reference proteome</keyword>
<dbReference type="GeneID" id="34783022"/>
<protein>
    <submittedName>
        <fullName evidence="1">Uncharacterized protein</fullName>
    </submittedName>
</protein>
<dbReference type="PATRIC" id="fig|446692.3.peg.2025"/>
<sequence>MGWVTTSRRRQISAKGRQMVLRRVDGNTSVTVQGYAPPAQSADIMDATVKASFICQITNDELASSGYGSPAAMDRLKDGPKLYTLTDATPVYDGPTLCGWTLIAAGGETS</sequence>
<evidence type="ECO:0000313" key="2">
    <source>
        <dbReference type="Proteomes" id="UP000056109"/>
    </source>
</evidence>
<dbReference type="EMBL" id="LN606600">
    <property type="protein sequence ID" value="CEF41286.1"/>
    <property type="molecule type" value="Genomic_DNA"/>
</dbReference>
<evidence type="ECO:0000313" key="1">
    <source>
        <dbReference type="EMBL" id="CEF41286.1"/>
    </source>
</evidence>
<organism evidence="1 2">
    <name type="scientific">Acetobacter senegalensis</name>
    <dbReference type="NCBI Taxonomy" id="446692"/>
    <lineage>
        <taxon>Bacteria</taxon>
        <taxon>Pseudomonadati</taxon>
        <taxon>Pseudomonadota</taxon>
        <taxon>Alphaproteobacteria</taxon>
        <taxon>Acetobacterales</taxon>
        <taxon>Acetobacteraceae</taxon>
        <taxon>Acetobacter</taxon>
    </lineage>
</organism>
<name>A0A0U5EWE9_9PROT</name>
<proteinExistence type="predicted"/>
<dbReference type="AlphaFoldDB" id="A0A0U5EWE9"/>
<accession>A0A0U5EWE9</accession>
<dbReference type="Proteomes" id="UP000056109">
    <property type="component" value="Chromosome I"/>
</dbReference>
<dbReference type="KEGG" id="asz:ASN_1971"/>